<reference evidence="5 6" key="1">
    <citation type="submission" date="2019-03" db="EMBL/GenBank/DDBJ databases">
        <title>Genomic Encyclopedia of Type Strains, Phase IV (KMG-IV): sequencing the most valuable type-strain genomes for metagenomic binning, comparative biology and taxonomic classification.</title>
        <authorList>
            <person name="Goeker M."/>
        </authorList>
    </citation>
    <scope>NUCLEOTIDE SEQUENCE [LARGE SCALE GENOMIC DNA]</scope>
    <source>
        <strain evidence="5 6">DSM 1709</strain>
    </source>
</reference>
<dbReference type="PANTHER" id="PTHR11360:SF290">
    <property type="entry name" value="MONOCARBOXYLATE MFS PERMEASE"/>
    <property type="match status" value="1"/>
</dbReference>
<feature type="transmembrane region" description="Helical" evidence="4">
    <location>
        <begin position="247"/>
        <end position="269"/>
    </location>
</feature>
<feature type="transmembrane region" description="Helical" evidence="4">
    <location>
        <begin position="28"/>
        <end position="51"/>
    </location>
</feature>
<feature type="transmembrane region" description="Helical" evidence="4">
    <location>
        <begin position="94"/>
        <end position="113"/>
    </location>
</feature>
<feature type="transmembrane region" description="Helical" evidence="4">
    <location>
        <begin position="369"/>
        <end position="389"/>
    </location>
</feature>
<proteinExistence type="predicted"/>
<evidence type="ECO:0000256" key="3">
    <source>
        <dbReference type="ARBA" id="ARBA00023136"/>
    </source>
</evidence>
<dbReference type="EMBL" id="SLXD01000024">
    <property type="protein sequence ID" value="TCO97137.1"/>
    <property type="molecule type" value="Genomic_DNA"/>
</dbReference>
<evidence type="ECO:0000256" key="2">
    <source>
        <dbReference type="ARBA" id="ARBA00022989"/>
    </source>
</evidence>
<dbReference type="Proteomes" id="UP000295106">
    <property type="component" value="Unassembled WGS sequence"/>
</dbReference>
<feature type="transmembrane region" description="Helical" evidence="4">
    <location>
        <begin position="119"/>
        <end position="141"/>
    </location>
</feature>
<dbReference type="PANTHER" id="PTHR11360">
    <property type="entry name" value="MONOCARBOXYLATE TRANSPORTER"/>
    <property type="match status" value="1"/>
</dbReference>
<evidence type="ECO:0000256" key="1">
    <source>
        <dbReference type="ARBA" id="ARBA00022692"/>
    </source>
</evidence>
<name>A0A4V2SFF8_RUBGE</name>
<dbReference type="RefSeq" id="WP_132649751.1">
    <property type="nucleotide sequence ID" value="NZ_CP181386.1"/>
</dbReference>
<feature type="transmembrane region" description="Helical" evidence="4">
    <location>
        <begin position="63"/>
        <end position="87"/>
    </location>
</feature>
<dbReference type="InterPro" id="IPR011701">
    <property type="entry name" value="MFS"/>
</dbReference>
<protein>
    <submittedName>
        <fullName evidence="5">Sugar phosphate permease</fullName>
    </submittedName>
</protein>
<evidence type="ECO:0000256" key="4">
    <source>
        <dbReference type="SAM" id="Phobius"/>
    </source>
</evidence>
<dbReference type="GeneID" id="99682757"/>
<dbReference type="OrthoDB" id="3573349at2"/>
<keyword evidence="1 4" id="KW-0812">Transmembrane</keyword>
<organism evidence="5 6">
    <name type="scientific">Rubrivivax gelatinosus</name>
    <name type="common">Rhodocyclus gelatinosus</name>
    <name type="synonym">Rhodopseudomonas gelatinosa</name>
    <dbReference type="NCBI Taxonomy" id="28068"/>
    <lineage>
        <taxon>Bacteria</taxon>
        <taxon>Pseudomonadati</taxon>
        <taxon>Pseudomonadota</taxon>
        <taxon>Betaproteobacteria</taxon>
        <taxon>Burkholderiales</taxon>
        <taxon>Sphaerotilaceae</taxon>
        <taxon>Rubrivivax</taxon>
    </lineage>
</organism>
<feature type="transmembrane region" description="Helical" evidence="4">
    <location>
        <begin position="337"/>
        <end position="362"/>
    </location>
</feature>
<feature type="transmembrane region" description="Helical" evidence="4">
    <location>
        <begin position="281"/>
        <end position="301"/>
    </location>
</feature>
<dbReference type="Pfam" id="PF07690">
    <property type="entry name" value="MFS_1"/>
    <property type="match status" value="1"/>
</dbReference>
<feature type="transmembrane region" description="Helical" evidence="4">
    <location>
        <begin position="153"/>
        <end position="175"/>
    </location>
</feature>
<feature type="transmembrane region" description="Helical" evidence="4">
    <location>
        <begin position="401"/>
        <end position="419"/>
    </location>
</feature>
<comment type="caution">
    <text evidence="5">The sequence shown here is derived from an EMBL/GenBank/DDBJ whole genome shotgun (WGS) entry which is preliminary data.</text>
</comment>
<dbReference type="SUPFAM" id="SSF103473">
    <property type="entry name" value="MFS general substrate transporter"/>
    <property type="match status" value="1"/>
</dbReference>
<dbReference type="InterPro" id="IPR050327">
    <property type="entry name" value="Proton-linked_MCT"/>
</dbReference>
<evidence type="ECO:0000313" key="5">
    <source>
        <dbReference type="EMBL" id="TCO97137.1"/>
    </source>
</evidence>
<keyword evidence="3 4" id="KW-0472">Membrane</keyword>
<dbReference type="InterPro" id="IPR036259">
    <property type="entry name" value="MFS_trans_sf"/>
</dbReference>
<dbReference type="AlphaFoldDB" id="A0A4V2SFF8"/>
<dbReference type="Gene3D" id="1.20.1250.20">
    <property type="entry name" value="MFS general substrate transporter like domains"/>
    <property type="match status" value="2"/>
</dbReference>
<keyword evidence="2 4" id="KW-1133">Transmembrane helix</keyword>
<dbReference type="GO" id="GO:0022857">
    <property type="term" value="F:transmembrane transporter activity"/>
    <property type="evidence" value="ECO:0007669"/>
    <property type="project" value="InterPro"/>
</dbReference>
<gene>
    <name evidence="5" type="ORF">EV684_12416</name>
</gene>
<evidence type="ECO:0000313" key="6">
    <source>
        <dbReference type="Proteomes" id="UP000295106"/>
    </source>
</evidence>
<feature type="transmembrane region" description="Helical" evidence="4">
    <location>
        <begin position="181"/>
        <end position="203"/>
    </location>
</feature>
<accession>A0A4V2SFF8</accession>
<sequence length="430" mass="46345">MDKTLNLAGAAPADPARRTGFGAAGWRMILFSVLMYFAYAGWCVDGINIFAPALAAKNGWSTGQLLTLVTPGALFGVVGSAVFGQVLIKKGPRWVMSFCAACTAVAVFWFGRITTLWEFTAVFIVMNFFAAGFGFIAPGALMNYWFPRRKGMALAIATSGYPLATALFVPLIAVMFNTVGIGASTAIWAGVFLLLAAAAWLVIRDTPEEIGCFPDNDPQVDRARLDEMAGYVSPLTVRRLLKDRDMWLISVGWGCLWMVTVGIVVQLIPRLMELGYDEPQALGFLSGAALCALPGGLMWGWLDQKFGTKVASAIYGAMYIVTLVLLITQTHSPVMTFLTIVLVGAGLGGIKNLITSMVGTVYGRYDFTAAYRLVIPLSIIVRTLCFPIMGLCMQQFHTLSAAYVVFIGVDVLAVVLVLLTTSRCKGKTLG</sequence>
<feature type="transmembrane region" description="Helical" evidence="4">
    <location>
        <begin position="313"/>
        <end position="331"/>
    </location>
</feature>